<keyword evidence="2" id="KW-1185">Reference proteome</keyword>
<accession>A0AB34IT75</accession>
<evidence type="ECO:0008006" key="3">
    <source>
        <dbReference type="Google" id="ProtNLM"/>
    </source>
</evidence>
<sequence length="256" mass="28897">MPTALQVLRVPYTRAHETGESPTRCMARPELTRFLILSRQRSASTTLVSMLDKHPNVTCLMELLNPGGPIMPFLSPRLVVAGEKYVDMTALREALGVRTHPEAMTNLPAVMSRFWGWCPHATCGFKVFDDHVRQPARLSQLISHKLSRGSTPIKLVVLERRNVSAEYVSWQRAMSTGVWGRRPGDQRQRGTIPRPTLASSVSFEEFRAKHEAWFLSVHSLAATLPTLRLITEEMIKTEHSLARTQLRLFKFLGLTG</sequence>
<dbReference type="EMBL" id="JBGBPQ010000020">
    <property type="protein sequence ID" value="KAL1504175.1"/>
    <property type="molecule type" value="Genomic_DNA"/>
</dbReference>
<gene>
    <name evidence="1" type="ORF">AB1Y20_010584</name>
</gene>
<proteinExistence type="predicted"/>
<dbReference type="SUPFAM" id="SSF52540">
    <property type="entry name" value="P-loop containing nucleoside triphosphate hydrolases"/>
    <property type="match status" value="1"/>
</dbReference>
<dbReference type="AlphaFoldDB" id="A0AB34IT75"/>
<evidence type="ECO:0000313" key="2">
    <source>
        <dbReference type="Proteomes" id="UP001515480"/>
    </source>
</evidence>
<comment type="caution">
    <text evidence="1">The sequence shown here is derived from an EMBL/GenBank/DDBJ whole genome shotgun (WGS) entry which is preliminary data.</text>
</comment>
<dbReference type="InterPro" id="IPR027417">
    <property type="entry name" value="P-loop_NTPase"/>
</dbReference>
<organism evidence="1 2">
    <name type="scientific">Prymnesium parvum</name>
    <name type="common">Toxic golden alga</name>
    <dbReference type="NCBI Taxonomy" id="97485"/>
    <lineage>
        <taxon>Eukaryota</taxon>
        <taxon>Haptista</taxon>
        <taxon>Haptophyta</taxon>
        <taxon>Prymnesiophyceae</taxon>
        <taxon>Prymnesiales</taxon>
        <taxon>Prymnesiaceae</taxon>
        <taxon>Prymnesium</taxon>
    </lineage>
</organism>
<evidence type="ECO:0000313" key="1">
    <source>
        <dbReference type="EMBL" id="KAL1504175.1"/>
    </source>
</evidence>
<dbReference type="Proteomes" id="UP001515480">
    <property type="component" value="Unassembled WGS sequence"/>
</dbReference>
<protein>
    <recommendedName>
        <fullName evidence="3">Protein-tyrosine sulfotransferase</fullName>
    </recommendedName>
</protein>
<name>A0AB34IT75_PRYPA</name>
<reference evidence="1 2" key="1">
    <citation type="journal article" date="2024" name="Science">
        <title>Giant polyketide synthase enzymes in the biosynthesis of giant marine polyether toxins.</title>
        <authorList>
            <person name="Fallon T.R."/>
            <person name="Shende V.V."/>
            <person name="Wierzbicki I.H."/>
            <person name="Pendleton A.L."/>
            <person name="Watervoot N.F."/>
            <person name="Auber R.P."/>
            <person name="Gonzalez D.J."/>
            <person name="Wisecaver J.H."/>
            <person name="Moore B.S."/>
        </authorList>
    </citation>
    <scope>NUCLEOTIDE SEQUENCE [LARGE SCALE GENOMIC DNA]</scope>
    <source>
        <strain evidence="1 2">12B1</strain>
    </source>
</reference>
<dbReference type="Gene3D" id="3.40.50.300">
    <property type="entry name" value="P-loop containing nucleotide triphosphate hydrolases"/>
    <property type="match status" value="1"/>
</dbReference>